<dbReference type="EMBL" id="NIPR01000052">
    <property type="protein sequence ID" value="PMD68163.1"/>
    <property type="molecule type" value="Genomic_DNA"/>
</dbReference>
<dbReference type="InterPro" id="IPR051599">
    <property type="entry name" value="Cell_Envelope_Assoc"/>
</dbReference>
<dbReference type="OrthoDB" id="2216870at2"/>
<organism evidence="2 3">
    <name type="scientific">Companilactobacillus nuruki</name>
    <dbReference type="NCBI Taxonomy" id="1993540"/>
    <lineage>
        <taxon>Bacteria</taxon>
        <taxon>Bacillati</taxon>
        <taxon>Bacillota</taxon>
        <taxon>Bacilli</taxon>
        <taxon>Lactobacillales</taxon>
        <taxon>Lactobacillaceae</taxon>
        <taxon>Companilactobacillus</taxon>
    </lineage>
</organism>
<dbReference type="GO" id="GO:0005886">
    <property type="term" value="C:plasma membrane"/>
    <property type="evidence" value="ECO:0007669"/>
    <property type="project" value="TreeGrafter"/>
</dbReference>
<evidence type="ECO:0000259" key="1">
    <source>
        <dbReference type="Pfam" id="PF02698"/>
    </source>
</evidence>
<feature type="domain" description="DUF218" evidence="1">
    <location>
        <begin position="69"/>
        <end position="182"/>
    </location>
</feature>
<dbReference type="RefSeq" id="WP_102196948.1">
    <property type="nucleotide sequence ID" value="NZ_NIPR01000052.1"/>
</dbReference>
<dbReference type="AlphaFoldDB" id="A0A2N7AS24"/>
<evidence type="ECO:0000313" key="2">
    <source>
        <dbReference type="EMBL" id="PMD68163.1"/>
    </source>
</evidence>
<dbReference type="InterPro" id="IPR003848">
    <property type="entry name" value="DUF218"/>
</dbReference>
<accession>A0A2N7AS24</accession>
<reference evidence="2 3" key="1">
    <citation type="submission" date="2017-05" db="EMBL/GenBank/DDBJ databases">
        <title>Lactobacillus nurukis nov., sp. nov., isolated from nuruk.</title>
        <authorList>
            <person name="Kim S.-J."/>
        </authorList>
    </citation>
    <scope>NUCLEOTIDE SEQUENCE [LARGE SCALE GENOMIC DNA]</scope>
    <source>
        <strain evidence="2 3">SYF10-1a</strain>
    </source>
</reference>
<dbReference type="Pfam" id="PF02698">
    <property type="entry name" value="DUF218"/>
    <property type="match status" value="1"/>
</dbReference>
<dbReference type="Proteomes" id="UP000235649">
    <property type="component" value="Unassembled WGS sequence"/>
</dbReference>
<dbReference type="Gene3D" id="1.10.3620.10">
    <property type="entry name" value="YdcF like domain"/>
    <property type="match status" value="1"/>
</dbReference>
<dbReference type="PANTHER" id="PTHR30336:SF20">
    <property type="entry name" value="DUF218 DOMAIN-CONTAINING PROTEIN"/>
    <property type="match status" value="1"/>
</dbReference>
<protein>
    <recommendedName>
        <fullName evidence="1">DUF218 domain-containing protein</fullName>
    </recommendedName>
</protein>
<gene>
    <name evidence="2" type="ORF">CBP76_11220</name>
</gene>
<dbReference type="PANTHER" id="PTHR30336">
    <property type="entry name" value="INNER MEMBRANE PROTEIN, PROBABLE PERMEASE"/>
    <property type="match status" value="1"/>
</dbReference>
<comment type="caution">
    <text evidence="2">The sequence shown here is derived from an EMBL/GenBank/DDBJ whole genome shotgun (WGS) entry which is preliminary data.</text>
</comment>
<keyword evidence="3" id="KW-1185">Reference proteome</keyword>
<dbReference type="Gene3D" id="3.40.50.620">
    <property type="entry name" value="HUPs"/>
    <property type="match status" value="1"/>
</dbReference>
<dbReference type="InterPro" id="IPR014729">
    <property type="entry name" value="Rossmann-like_a/b/a_fold"/>
</dbReference>
<sequence length="267" mass="30405">MKFVQKDIDNFNLLGTFCGQRDLPDLTPTSLQNSYNLKQTDVFVLFGGSILYGVDVLADAIKNKIAKSYIIVGGFGHTTATLQKSVIEKYPDIKATKMQEAELFAILLKKRFGLQVDFLETKSTNCGNNITYLLELLKNKKINYSSIILTQDATMQRRMSACLRKYVGSNVQIINYATYEVQLKLSNKNLYFDQDFLGMWKPERYQKLLMGEIPRLTDNSTGYGPNGKNFIAHVDIPQNVITAYQSLNKKYPELNRLSNNLYSSKKN</sequence>
<name>A0A2N7AS24_9LACO</name>
<evidence type="ECO:0000313" key="3">
    <source>
        <dbReference type="Proteomes" id="UP000235649"/>
    </source>
</evidence>
<proteinExistence type="predicted"/>